<gene>
    <name evidence="6" type="ORF">HW932_06445</name>
</gene>
<organism evidence="6 7">
    <name type="scientific">Allochromatium humboldtianum</name>
    <dbReference type="NCBI Taxonomy" id="504901"/>
    <lineage>
        <taxon>Bacteria</taxon>
        <taxon>Pseudomonadati</taxon>
        <taxon>Pseudomonadota</taxon>
        <taxon>Gammaproteobacteria</taxon>
        <taxon>Chromatiales</taxon>
        <taxon>Chromatiaceae</taxon>
        <taxon>Allochromatium</taxon>
    </lineage>
</organism>
<dbReference type="RefSeq" id="WP_176975657.1">
    <property type="nucleotide sequence ID" value="NZ_JABZEO010000003.1"/>
</dbReference>
<evidence type="ECO:0000256" key="4">
    <source>
        <dbReference type="ARBA" id="ARBA00022807"/>
    </source>
</evidence>
<protein>
    <submittedName>
        <fullName evidence="6">C40 family peptidase</fullName>
    </submittedName>
</protein>
<dbReference type="InterPro" id="IPR038765">
    <property type="entry name" value="Papain-like_cys_pep_sf"/>
</dbReference>
<sequence length="162" mass="17792">MKIRTTSTPLSRLTFVLVALLVLTTLSGCASRGRDDGLSARRAALVDKSLAQIGTPYLYGGQSPAEGFDCSGLTHYAHHQAGLAIPRTAAAQQRAAKPVPRSRLQPGDMVFFKTGPNAYHVGLMIDRERFVHASTSRSRVRIDHLDTPYWNRHYIGAGTYLR</sequence>
<feature type="domain" description="NlpC/P60" evidence="5">
    <location>
        <begin position="39"/>
        <end position="161"/>
    </location>
</feature>
<evidence type="ECO:0000256" key="3">
    <source>
        <dbReference type="ARBA" id="ARBA00022801"/>
    </source>
</evidence>
<dbReference type="AlphaFoldDB" id="A0A850RCB5"/>
<dbReference type="Pfam" id="PF00877">
    <property type="entry name" value="NLPC_P60"/>
    <property type="match status" value="1"/>
</dbReference>
<dbReference type="PANTHER" id="PTHR47053:SF1">
    <property type="entry name" value="MUREIN DD-ENDOPEPTIDASE MEPH-RELATED"/>
    <property type="match status" value="1"/>
</dbReference>
<dbReference type="InterPro" id="IPR000064">
    <property type="entry name" value="NLP_P60_dom"/>
</dbReference>
<reference evidence="6 7" key="1">
    <citation type="submission" date="2020-06" db="EMBL/GenBank/DDBJ databases">
        <title>Whole-genome sequence of Allochromatium humboldtianum DSM 21881, type strain.</title>
        <authorList>
            <person name="Kyndt J.A."/>
            <person name="Meyer T.E."/>
        </authorList>
    </citation>
    <scope>NUCLEOTIDE SEQUENCE [LARGE SCALE GENOMIC DNA]</scope>
    <source>
        <strain evidence="6 7">DSM 21881</strain>
    </source>
</reference>
<name>A0A850RCB5_9GAMM</name>
<keyword evidence="2" id="KW-0645">Protease</keyword>
<dbReference type="GO" id="GO:0008234">
    <property type="term" value="F:cysteine-type peptidase activity"/>
    <property type="evidence" value="ECO:0007669"/>
    <property type="project" value="UniProtKB-KW"/>
</dbReference>
<dbReference type="PANTHER" id="PTHR47053">
    <property type="entry name" value="MUREIN DD-ENDOPEPTIDASE MEPH-RELATED"/>
    <property type="match status" value="1"/>
</dbReference>
<dbReference type="PROSITE" id="PS51257">
    <property type="entry name" value="PROKAR_LIPOPROTEIN"/>
    <property type="match status" value="1"/>
</dbReference>
<evidence type="ECO:0000256" key="1">
    <source>
        <dbReference type="ARBA" id="ARBA00007074"/>
    </source>
</evidence>
<evidence type="ECO:0000313" key="6">
    <source>
        <dbReference type="EMBL" id="NVZ08897.1"/>
    </source>
</evidence>
<dbReference type="PROSITE" id="PS51935">
    <property type="entry name" value="NLPC_P60"/>
    <property type="match status" value="1"/>
</dbReference>
<keyword evidence="3" id="KW-0378">Hydrolase</keyword>
<dbReference type="SUPFAM" id="SSF54001">
    <property type="entry name" value="Cysteine proteinases"/>
    <property type="match status" value="1"/>
</dbReference>
<accession>A0A850RCB5</accession>
<dbReference type="Gene3D" id="3.90.1720.10">
    <property type="entry name" value="endopeptidase domain like (from Nostoc punctiforme)"/>
    <property type="match status" value="1"/>
</dbReference>
<keyword evidence="4" id="KW-0788">Thiol protease</keyword>
<evidence type="ECO:0000313" key="7">
    <source>
        <dbReference type="Proteomes" id="UP000592294"/>
    </source>
</evidence>
<comment type="similarity">
    <text evidence="1">Belongs to the peptidase C40 family.</text>
</comment>
<evidence type="ECO:0000256" key="2">
    <source>
        <dbReference type="ARBA" id="ARBA00022670"/>
    </source>
</evidence>
<keyword evidence="7" id="KW-1185">Reference proteome</keyword>
<proteinExistence type="inferred from homology"/>
<dbReference type="Proteomes" id="UP000592294">
    <property type="component" value="Unassembled WGS sequence"/>
</dbReference>
<dbReference type="EMBL" id="JABZEO010000003">
    <property type="protein sequence ID" value="NVZ08897.1"/>
    <property type="molecule type" value="Genomic_DNA"/>
</dbReference>
<dbReference type="GO" id="GO:0006508">
    <property type="term" value="P:proteolysis"/>
    <property type="evidence" value="ECO:0007669"/>
    <property type="project" value="UniProtKB-KW"/>
</dbReference>
<comment type="caution">
    <text evidence="6">The sequence shown here is derived from an EMBL/GenBank/DDBJ whole genome shotgun (WGS) entry which is preliminary data.</text>
</comment>
<evidence type="ECO:0000259" key="5">
    <source>
        <dbReference type="PROSITE" id="PS51935"/>
    </source>
</evidence>
<dbReference type="InterPro" id="IPR051202">
    <property type="entry name" value="Peptidase_C40"/>
</dbReference>